<reference evidence="2 3" key="1">
    <citation type="submission" date="2019-03" db="EMBL/GenBank/DDBJ databases">
        <title>This is whole genome sequence of Paenibacillus sp MS74 strain.</title>
        <authorList>
            <person name="Trinh H.N."/>
        </authorList>
    </citation>
    <scope>NUCLEOTIDE SEQUENCE [LARGE SCALE GENOMIC DNA]</scope>
    <source>
        <strain evidence="2 3">MS74</strain>
    </source>
</reference>
<dbReference type="OrthoDB" id="5464839at2"/>
<proteinExistence type="predicted"/>
<organism evidence="2 3">
    <name type="scientific">Paenibacillus piri</name>
    <dbReference type="NCBI Taxonomy" id="2547395"/>
    <lineage>
        <taxon>Bacteria</taxon>
        <taxon>Bacillati</taxon>
        <taxon>Bacillota</taxon>
        <taxon>Bacilli</taxon>
        <taxon>Bacillales</taxon>
        <taxon>Paenibacillaceae</taxon>
        <taxon>Paenibacillus</taxon>
    </lineage>
</organism>
<evidence type="ECO:0000259" key="1">
    <source>
        <dbReference type="Pfam" id="PF12867"/>
    </source>
</evidence>
<gene>
    <name evidence="2" type="ORF">E1757_12750</name>
</gene>
<sequence length="162" mass="18016">MEALNESRDKLWACIAGLTEEQLHRSNGDAWSALENLEHLHLMEHAVSGLLQQALQAPPGGAVPRVNLESMLDRSNKYNAPPFGQPRGLVQNLDQAKQLLGESQSALEAVHAAVRQLDHPETYSMEHPVYGAMNLDQWLELFALHTLRHLAQIEQSLSRSNG</sequence>
<keyword evidence="3" id="KW-1185">Reference proteome</keyword>
<dbReference type="InterPro" id="IPR034660">
    <property type="entry name" value="DinB/YfiT-like"/>
</dbReference>
<dbReference type="SUPFAM" id="SSF109854">
    <property type="entry name" value="DinB/YfiT-like putative metalloenzymes"/>
    <property type="match status" value="1"/>
</dbReference>
<accession>A0A4R5KPI4</accession>
<evidence type="ECO:0000313" key="2">
    <source>
        <dbReference type="EMBL" id="TDF97486.1"/>
    </source>
</evidence>
<dbReference type="AlphaFoldDB" id="A0A4R5KPI4"/>
<protein>
    <submittedName>
        <fullName evidence="2">DinB family protein</fullName>
    </submittedName>
</protein>
<dbReference type="InterPro" id="IPR024775">
    <property type="entry name" value="DinB-like"/>
</dbReference>
<comment type="caution">
    <text evidence="2">The sequence shown here is derived from an EMBL/GenBank/DDBJ whole genome shotgun (WGS) entry which is preliminary data.</text>
</comment>
<dbReference type="Gene3D" id="1.20.120.450">
    <property type="entry name" value="dinb family like domain"/>
    <property type="match status" value="1"/>
</dbReference>
<dbReference type="EMBL" id="SMRT01000005">
    <property type="protein sequence ID" value="TDF97486.1"/>
    <property type="molecule type" value="Genomic_DNA"/>
</dbReference>
<dbReference type="Pfam" id="PF12867">
    <property type="entry name" value="DinB_2"/>
    <property type="match status" value="1"/>
</dbReference>
<feature type="domain" description="DinB-like" evidence="1">
    <location>
        <begin position="4"/>
        <end position="153"/>
    </location>
</feature>
<dbReference type="RefSeq" id="WP_133228529.1">
    <property type="nucleotide sequence ID" value="NZ_SMRT01000005.1"/>
</dbReference>
<name>A0A4R5KPI4_9BACL</name>
<evidence type="ECO:0000313" key="3">
    <source>
        <dbReference type="Proteomes" id="UP000295636"/>
    </source>
</evidence>
<dbReference type="Proteomes" id="UP000295636">
    <property type="component" value="Unassembled WGS sequence"/>
</dbReference>